<evidence type="ECO:0008006" key="3">
    <source>
        <dbReference type="Google" id="ProtNLM"/>
    </source>
</evidence>
<dbReference type="RefSeq" id="WP_103882909.1">
    <property type="nucleotide sequence ID" value="NZ_FNVG01000054.1"/>
</dbReference>
<dbReference type="AlphaFoldDB" id="A0A1H6CQI9"/>
<evidence type="ECO:0000313" key="2">
    <source>
        <dbReference type="Proteomes" id="UP000236721"/>
    </source>
</evidence>
<dbReference type="Proteomes" id="UP000236721">
    <property type="component" value="Unassembled WGS sequence"/>
</dbReference>
<organism evidence="1 2">
    <name type="scientific">Vibrio hangzhouensis</name>
    <dbReference type="NCBI Taxonomy" id="462991"/>
    <lineage>
        <taxon>Bacteria</taxon>
        <taxon>Pseudomonadati</taxon>
        <taxon>Pseudomonadota</taxon>
        <taxon>Gammaproteobacteria</taxon>
        <taxon>Vibrionales</taxon>
        <taxon>Vibrionaceae</taxon>
        <taxon>Vibrio</taxon>
    </lineage>
</organism>
<keyword evidence="2" id="KW-1185">Reference proteome</keyword>
<sequence length="87" mass="10267">MKSKFFLFIFPGLMVGCNHTPIERQDSYELCQSLAYGYSEEVAQELERRGESTTDERCGKAKREKIAEIEAHRFLWRVEHSLRHETD</sequence>
<accession>A0A1H6CQI9</accession>
<reference evidence="2" key="1">
    <citation type="submission" date="2016-10" db="EMBL/GenBank/DDBJ databases">
        <authorList>
            <person name="Varghese N."/>
            <person name="Submissions S."/>
        </authorList>
    </citation>
    <scope>NUCLEOTIDE SEQUENCE [LARGE SCALE GENOMIC DNA]</scope>
    <source>
        <strain evidence="2">CGMCC 1.7062</strain>
    </source>
</reference>
<gene>
    <name evidence="1" type="ORF">SAMN04488244_1543</name>
</gene>
<proteinExistence type="predicted"/>
<dbReference type="EMBL" id="FNVG01000054">
    <property type="protein sequence ID" value="SEG75108.1"/>
    <property type="molecule type" value="Genomic_DNA"/>
</dbReference>
<evidence type="ECO:0000313" key="1">
    <source>
        <dbReference type="EMBL" id="SEG75108.1"/>
    </source>
</evidence>
<protein>
    <recommendedName>
        <fullName evidence="3">Lipoprotein</fullName>
    </recommendedName>
</protein>
<dbReference type="PROSITE" id="PS51257">
    <property type="entry name" value="PROKAR_LIPOPROTEIN"/>
    <property type="match status" value="1"/>
</dbReference>
<name>A0A1H6CQI9_9VIBR</name>
<dbReference type="OrthoDB" id="9857652at2"/>